<keyword evidence="2" id="KW-1185">Reference proteome</keyword>
<gene>
    <name evidence="1" type="ORF">SLEP1_g44996</name>
</gene>
<sequence>MGESDHHQADSNAIEKVDGNFLLAPRAFDIPWGKDYWRIPPETKVGEPAAQSSSLKWIELSSSVTVVPGKKYRISFRLGFEPDAYGYEGTPVFLMAKIGKTGRHSWKRLKKLEKVPRGPIDTPDDNDPFEIEVPSSEVSDPTIHFGIYETCAWNSKKGLLLYSASVKEV</sequence>
<comment type="caution">
    <text evidence="1">The sequence shown here is derived from an EMBL/GenBank/DDBJ whole genome shotgun (WGS) entry which is preliminary data.</text>
</comment>
<accession>A0AAV5LIA6</accession>
<organism evidence="1 2">
    <name type="scientific">Rubroshorea leprosula</name>
    <dbReference type="NCBI Taxonomy" id="152421"/>
    <lineage>
        <taxon>Eukaryota</taxon>
        <taxon>Viridiplantae</taxon>
        <taxon>Streptophyta</taxon>
        <taxon>Embryophyta</taxon>
        <taxon>Tracheophyta</taxon>
        <taxon>Spermatophyta</taxon>
        <taxon>Magnoliopsida</taxon>
        <taxon>eudicotyledons</taxon>
        <taxon>Gunneridae</taxon>
        <taxon>Pentapetalae</taxon>
        <taxon>rosids</taxon>
        <taxon>malvids</taxon>
        <taxon>Malvales</taxon>
        <taxon>Dipterocarpaceae</taxon>
        <taxon>Rubroshorea</taxon>
    </lineage>
</organism>
<evidence type="ECO:0000313" key="2">
    <source>
        <dbReference type="Proteomes" id="UP001054252"/>
    </source>
</evidence>
<dbReference type="AlphaFoldDB" id="A0AAV5LIA6"/>
<protein>
    <submittedName>
        <fullName evidence="1">Uncharacterized protein</fullName>
    </submittedName>
</protein>
<reference evidence="1 2" key="1">
    <citation type="journal article" date="2021" name="Commun. Biol.">
        <title>The genome of Shorea leprosula (Dipterocarpaceae) highlights the ecological relevance of drought in aseasonal tropical rainforests.</title>
        <authorList>
            <person name="Ng K.K.S."/>
            <person name="Kobayashi M.J."/>
            <person name="Fawcett J.A."/>
            <person name="Hatakeyama M."/>
            <person name="Paape T."/>
            <person name="Ng C.H."/>
            <person name="Ang C.C."/>
            <person name="Tnah L.H."/>
            <person name="Lee C.T."/>
            <person name="Nishiyama T."/>
            <person name="Sese J."/>
            <person name="O'Brien M.J."/>
            <person name="Copetti D."/>
            <person name="Mohd Noor M.I."/>
            <person name="Ong R.C."/>
            <person name="Putra M."/>
            <person name="Sireger I.Z."/>
            <person name="Indrioko S."/>
            <person name="Kosugi Y."/>
            <person name="Izuno A."/>
            <person name="Isagi Y."/>
            <person name="Lee S.L."/>
            <person name="Shimizu K.K."/>
        </authorList>
    </citation>
    <scope>NUCLEOTIDE SEQUENCE [LARGE SCALE GENOMIC DNA]</scope>
    <source>
        <strain evidence="1">214</strain>
    </source>
</reference>
<dbReference type="EMBL" id="BPVZ01000119">
    <property type="protein sequence ID" value="GKV36913.1"/>
    <property type="molecule type" value="Genomic_DNA"/>
</dbReference>
<dbReference type="InterPro" id="IPR025886">
    <property type="entry name" value="PP2-like"/>
</dbReference>
<proteinExistence type="predicted"/>
<dbReference type="Pfam" id="PF14299">
    <property type="entry name" value="PP2"/>
    <property type="match status" value="1"/>
</dbReference>
<dbReference type="Proteomes" id="UP001054252">
    <property type="component" value="Unassembled WGS sequence"/>
</dbReference>
<evidence type="ECO:0000313" key="1">
    <source>
        <dbReference type="EMBL" id="GKV36913.1"/>
    </source>
</evidence>
<name>A0AAV5LIA6_9ROSI</name>